<dbReference type="SMART" id="SM01217">
    <property type="entry name" value="Fn3_like"/>
    <property type="match status" value="1"/>
</dbReference>
<dbReference type="Gene3D" id="2.60.40.10">
    <property type="entry name" value="Immunoglobulins"/>
    <property type="match status" value="1"/>
</dbReference>
<dbReference type="EMBL" id="JAQQWM010000008">
    <property type="protein sequence ID" value="KAK8053100.1"/>
    <property type="molecule type" value="Genomic_DNA"/>
</dbReference>
<reference evidence="14 15" key="1">
    <citation type="submission" date="2023-01" db="EMBL/GenBank/DDBJ databases">
        <title>Analysis of 21 Apiospora genomes using comparative genomics revels a genus with tremendous synthesis potential of carbohydrate active enzymes and secondary metabolites.</title>
        <authorList>
            <person name="Sorensen T."/>
        </authorList>
    </citation>
    <scope>NUCLEOTIDE SEQUENCE [LARGE SCALE GENOMIC DNA]</scope>
    <source>
        <strain evidence="14 15">CBS 83171</strain>
    </source>
</reference>
<evidence type="ECO:0000313" key="15">
    <source>
        <dbReference type="Proteomes" id="UP001446871"/>
    </source>
</evidence>
<dbReference type="PANTHER" id="PTHR42721:SF3">
    <property type="entry name" value="BETA-D-XYLOSIDASE 5-RELATED"/>
    <property type="match status" value="1"/>
</dbReference>
<keyword evidence="5 14" id="KW-0378">Hydrolase</keyword>
<feature type="chain" id="PRO_5046539394" description="xylan 1,4-beta-xylosidase" evidence="12">
    <location>
        <begin position="18"/>
        <end position="966"/>
    </location>
</feature>
<feature type="domain" description="WSC" evidence="13">
    <location>
        <begin position="83"/>
        <end position="188"/>
    </location>
</feature>
<evidence type="ECO:0000256" key="1">
    <source>
        <dbReference type="ARBA" id="ARBA00004851"/>
    </source>
</evidence>
<dbReference type="GO" id="GO:0016787">
    <property type="term" value="F:hydrolase activity"/>
    <property type="evidence" value="ECO:0007669"/>
    <property type="project" value="UniProtKB-KW"/>
</dbReference>
<evidence type="ECO:0000256" key="6">
    <source>
        <dbReference type="ARBA" id="ARBA00023180"/>
    </source>
</evidence>
<evidence type="ECO:0000256" key="9">
    <source>
        <dbReference type="ARBA" id="ARBA00023326"/>
    </source>
</evidence>
<keyword evidence="9" id="KW-0624">Polysaccharide degradation</keyword>
<comment type="pathway">
    <text evidence="1">Glycan degradation; xylan degradation.</text>
</comment>
<organism evidence="14 15">
    <name type="scientific">Apiospora saccharicola</name>
    <dbReference type="NCBI Taxonomy" id="335842"/>
    <lineage>
        <taxon>Eukaryota</taxon>
        <taxon>Fungi</taxon>
        <taxon>Dikarya</taxon>
        <taxon>Ascomycota</taxon>
        <taxon>Pezizomycotina</taxon>
        <taxon>Sordariomycetes</taxon>
        <taxon>Xylariomycetidae</taxon>
        <taxon>Amphisphaeriales</taxon>
        <taxon>Apiosporaceae</taxon>
        <taxon>Apiospora</taxon>
    </lineage>
</organism>
<keyword evidence="8" id="KW-0326">Glycosidase</keyword>
<dbReference type="InterPro" id="IPR044993">
    <property type="entry name" value="BXL"/>
</dbReference>
<evidence type="ECO:0000256" key="7">
    <source>
        <dbReference type="ARBA" id="ARBA00023277"/>
    </source>
</evidence>
<dbReference type="Pfam" id="PF01915">
    <property type="entry name" value="Glyco_hydro_3_C"/>
    <property type="match status" value="1"/>
</dbReference>
<keyword evidence="6" id="KW-0325">Glycoprotein</keyword>
<keyword evidence="7" id="KW-0119">Carbohydrate metabolism</keyword>
<evidence type="ECO:0000256" key="3">
    <source>
        <dbReference type="ARBA" id="ARBA00022651"/>
    </source>
</evidence>
<dbReference type="InterPro" id="IPR002772">
    <property type="entry name" value="Glyco_hydro_3_C"/>
</dbReference>
<protein>
    <recommendedName>
        <fullName evidence="11">xylan 1,4-beta-xylosidase</fullName>
        <ecNumber evidence="11">3.2.1.37</ecNumber>
    </recommendedName>
</protein>
<dbReference type="Gene3D" id="3.40.50.1700">
    <property type="entry name" value="Glycoside hydrolase family 3 C-terminal domain"/>
    <property type="match status" value="1"/>
</dbReference>
<evidence type="ECO:0000256" key="5">
    <source>
        <dbReference type="ARBA" id="ARBA00022801"/>
    </source>
</evidence>
<dbReference type="SMART" id="SM00321">
    <property type="entry name" value="WSC"/>
    <property type="match status" value="1"/>
</dbReference>
<dbReference type="PANTHER" id="PTHR42721">
    <property type="entry name" value="SUGAR HYDROLASE-RELATED"/>
    <property type="match status" value="1"/>
</dbReference>
<dbReference type="SUPFAM" id="SSF52279">
    <property type="entry name" value="Beta-D-glucan exohydrolase, C-terminal domain"/>
    <property type="match status" value="1"/>
</dbReference>
<dbReference type="Pfam" id="PF00933">
    <property type="entry name" value="Glyco_hydro_3"/>
    <property type="match status" value="1"/>
</dbReference>
<evidence type="ECO:0000256" key="10">
    <source>
        <dbReference type="ARBA" id="ARBA00024574"/>
    </source>
</evidence>
<keyword evidence="3" id="KW-0858">Xylan degradation</keyword>
<dbReference type="InterPro" id="IPR036962">
    <property type="entry name" value="Glyco_hydro_3_N_sf"/>
</dbReference>
<dbReference type="Pfam" id="PF01822">
    <property type="entry name" value="WSC"/>
    <property type="match status" value="1"/>
</dbReference>
<evidence type="ECO:0000256" key="4">
    <source>
        <dbReference type="ARBA" id="ARBA00022729"/>
    </source>
</evidence>
<dbReference type="InterPro" id="IPR013783">
    <property type="entry name" value="Ig-like_fold"/>
</dbReference>
<name>A0ABR1U2G6_9PEZI</name>
<keyword evidence="15" id="KW-1185">Reference proteome</keyword>
<dbReference type="Gene3D" id="3.20.20.300">
    <property type="entry name" value="Glycoside hydrolase, family 3, N-terminal domain"/>
    <property type="match status" value="1"/>
</dbReference>
<accession>A0ABR1U2G6</accession>
<dbReference type="InterPro" id="IPR002889">
    <property type="entry name" value="WSC_carb-bd"/>
</dbReference>
<comment type="similarity">
    <text evidence="2">Belongs to the glycosyl hydrolase 3 family.</text>
</comment>
<evidence type="ECO:0000256" key="11">
    <source>
        <dbReference type="ARBA" id="ARBA00026107"/>
    </source>
</evidence>
<gene>
    <name evidence="14" type="ORF">PG996_012401</name>
</gene>
<comment type="catalytic activity">
    <reaction evidence="10">
        <text>Hydrolysis of (1-&gt;4)-beta-D-xylans, to remove successive D-xylose residues from the non-reducing termini.</text>
        <dbReference type="EC" id="3.2.1.37"/>
    </reaction>
</comment>
<evidence type="ECO:0000256" key="8">
    <source>
        <dbReference type="ARBA" id="ARBA00023295"/>
    </source>
</evidence>
<feature type="signal peptide" evidence="12">
    <location>
        <begin position="1"/>
        <end position="17"/>
    </location>
</feature>
<comment type="caution">
    <text evidence="14">The sequence shown here is derived from an EMBL/GenBank/DDBJ whole genome shotgun (WGS) entry which is preliminary data.</text>
</comment>
<dbReference type="InterPro" id="IPR001764">
    <property type="entry name" value="Glyco_hydro_3_N"/>
</dbReference>
<dbReference type="EC" id="3.2.1.37" evidence="11"/>
<dbReference type="SUPFAM" id="SSF51445">
    <property type="entry name" value="(Trans)glycosidases"/>
    <property type="match status" value="1"/>
</dbReference>
<dbReference type="PROSITE" id="PS51212">
    <property type="entry name" value="WSC"/>
    <property type="match status" value="1"/>
</dbReference>
<evidence type="ECO:0000313" key="14">
    <source>
        <dbReference type="EMBL" id="KAK8053100.1"/>
    </source>
</evidence>
<keyword evidence="4 12" id="KW-0732">Signal</keyword>
<proteinExistence type="inferred from homology"/>
<evidence type="ECO:0000256" key="12">
    <source>
        <dbReference type="SAM" id="SignalP"/>
    </source>
</evidence>
<dbReference type="InterPro" id="IPR026891">
    <property type="entry name" value="Fn3-like"/>
</dbReference>
<evidence type="ECO:0000256" key="2">
    <source>
        <dbReference type="ARBA" id="ARBA00005336"/>
    </source>
</evidence>
<evidence type="ECO:0000259" key="13">
    <source>
        <dbReference type="PROSITE" id="PS51212"/>
    </source>
</evidence>
<dbReference type="Proteomes" id="UP001446871">
    <property type="component" value="Unassembled WGS sequence"/>
</dbReference>
<dbReference type="InterPro" id="IPR036881">
    <property type="entry name" value="Glyco_hydro_3_C_sf"/>
</dbReference>
<sequence>MLRGFCVVALQLQQALSLLQKHPPSSGIDTLYLLRHPQVEAMVKQPGSPAALATLLLSAASGAVGQDQPFVCDGSGAAPYEATKEYIGCFRDPNVSILGEAKISTIAMTPQYCANWCGSQGFGFSGMVFGTVLQTLIQCRTASQCFCGSSPDYSRATNTSDDACSSKCAIEPSLYCGGQYTNSLYQITNPQGEPSGGTNSSPNPPACQTNPLCSHAVCDTSKSISERVAALVKDFTQQEKILNLIDASAGSARLGLPAHEWWSEATHGVGSAPGVQFPKAPRDFNHATSFPAPILTAASFDDALMRAVGDVVGTEGRAFANHGFSGFNYWAPNMNPFREPRWGRGQETPGEDVLLVRRYVQNYVTGLQGENPEDKRIIANCKHYAAYDLESGRHGNSYNPSQQDLADYYLSAFKTCVRDTHVGSIMCSYNAVGGMPTCASPYLLQDVLREHWGFDQQDYHFVVSDCSAVTDIWQWHNFTDTEQAAAAVALNAGTDLECGNSYLKLNESLADGETTEARMDEALTRLYKALFTVGYFDGGAHSALGWSDVATAEATELAYRAAVEGMTLIKNDGVLPLGSGYKSVALIGPFANATTQMQGDYSGKAPFLRSPLIAFTSGNQSWTVNYVLGTAVSGTNTTGFAAALEAANKSDLVVYCGGVDNSIENETLDRKNIVWPGNQLELVSELSKLGKPLVVAQFGAGQVDDSALLEDNGVNALLWAGYPSQDGGTALLDILTGKKSPAGRLPITQYPASYADQVSMFNIDLRSNATAKFPGRTYMWYTGEPVVPFGHGLHYTGFDFAWEKTPNESYAIADLISAATAENNTLNDMAPFATVTARVTNVGERASDYVGLLYLASGNAGPEPRPNKVLVSYDRLHDLEAGGGDGALLELPLTLGALARADENGDLTIFPGDYKLALDNDRSLTFNFALTGEPAVIETLPAPKESYEFSVPVHMQPESTEAMSPS</sequence>
<dbReference type="InterPro" id="IPR017853">
    <property type="entry name" value="GH"/>
</dbReference>